<comment type="caution">
    <text evidence="1">The sequence shown here is derived from an EMBL/GenBank/DDBJ whole genome shotgun (WGS) entry which is preliminary data.</text>
</comment>
<dbReference type="Gene3D" id="1.20.120.640">
    <property type="entry name" value="Anticodon-binding domain of a subclass of class I aminoacyl-tRNA synthetases"/>
    <property type="match status" value="1"/>
</dbReference>
<sequence length="212" mass="22838">MRLYDHRTGRVEDLPPGPLRIHLHGGGARALVTADLLRRLAERGRRPARVTRAPAVVPDGCTFDDLRVPDFEVAEQAPDGALLIGPTPAPGFSVVVFSDGRVPGDPLAVRFALLHARYRDPVLVDVARARDDLDRWRARVAEWATAPGRPMDRGHAAEAERALADDLDGPRALAVLERLADAPGVPPGAKLETIVHLDLILGLDLVSAIGAR</sequence>
<dbReference type="EMBL" id="JADBDZ010000001">
    <property type="protein sequence ID" value="MBE1534243.1"/>
    <property type="molecule type" value="Genomic_DNA"/>
</dbReference>
<dbReference type="Proteomes" id="UP000627838">
    <property type="component" value="Unassembled WGS sequence"/>
</dbReference>
<reference evidence="1 2" key="1">
    <citation type="submission" date="2020-10" db="EMBL/GenBank/DDBJ databases">
        <title>Sequencing the genomes of 1000 actinobacteria strains.</title>
        <authorList>
            <person name="Klenk H.-P."/>
        </authorList>
    </citation>
    <scope>NUCLEOTIDE SEQUENCE [LARGE SCALE GENOMIC DNA]</scope>
    <source>
        <strain evidence="1 2">DSM 46744</strain>
    </source>
</reference>
<evidence type="ECO:0000313" key="1">
    <source>
        <dbReference type="EMBL" id="MBE1534243.1"/>
    </source>
</evidence>
<evidence type="ECO:0000313" key="2">
    <source>
        <dbReference type="Proteomes" id="UP000627838"/>
    </source>
</evidence>
<protein>
    <submittedName>
        <fullName evidence="1">Uncharacterized protein</fullName>
    </submittedName>
</protein>
<keyword evidence="2" id="KW-1185">Reference proteome</keyword>
<dbReference type="RefSeq" id="WP_192760654.1">
    <property type="nucleotide sequence ID" value="NZ_JADBDZ010000001.1"/>
</dbReference>
<name>A0ABR9JV18_9ACTN</name>
<organism evidence="1 2">
    <name type="scientific">Actinomadura algeriensis</name>
    <dbReference type="NCBI Taxonomy" id="1679523"/>
    <lineage>
        <taxon>Bacteria</taxon>
        <taxon>Bacillati</taxon>
        <taxon>Actinomycetota</taxon>
        <taxon>Actinomycetes</taxon>
        <taxon>Streptosporangiales</taxon>
        <taxon>Thermomonosporaceae</taxon>
        <taxon>Actinomadura</taxon>
    </lineage>
</organism>
<proteinExistence type="predicted"/>
<gene>
    <name evidence="1" type="ORF">H4W34_004076</name>
</gene>
<accession>A0ABR9JV18</accession>